<feature type="signal peptide" evidence="1">
    <location>
        <begin position="1"/>
        <end position="18"/>
    </location>
</feature>
<gene>
    <name evidence="2" type="ORF">KKI46_06365</name>
</gene>
<accession>A0ABX8GD11</accession>
<keyword evidence="3" id="KW-1185">Reference proteome</keyword>
<reference evidence="2 3" key="1">
    <citation type="submission" date="2021-05" db="EMBL/GenBank/DDBJ databases">
        <title>Biocontrol using Exiguobacterium acetylicum SI17 against litchi downy blight caused by Peronophythora litchii.</title>
        <authorList>
            <person name="Zheng L."/>
        </authorList>
    </citation>
    <scope>NUCLEOTIDE SEQUENCE [LARGE SCALE GENOMIC DNA]</scope>
    <source>
        <strain evidence="2 3">SI17</strain>
    </source>
</reference>
<dbReference type="Proteomes" id="UP000679498">
    <property type="component" value="Chromosome"/>
</dbReference>
<organism evidence="2 3">
    <name type="scientific">Exiguobacterium acetylicum</name>
    <name type="common">Brevibacterium acetylicum</name>
    <dbReference type="NCBI Taxonomy" id="41170"/>
    <lineage>
        <taxon>Bacteria</taxon>
        <taxon>Bacillati</taxon>
        <taxon>Bacillota</taxon>
        <taxon>Bacilli</taxon>
        <taxon>Bacillales</taxon>
        <taxon>Bacillales Family XII. Incertae Sedis</taxon>
        <taxon>Exiguobacterium</taxon>
    </lineage>
</organism>
<dbReference type="GeneID" id="88811291"/>
<name>A0ABX8GD11_EXIAC</name>
<feature type="chain" id="PRO_5046523695" evidence="1">
    <location>
        <begin position="19"/>
        <end position="122"/>
    </location>
</feature>
<dbReference type="PROSITE" id="PS51257">
    <property type="entry name" value="PROKAR_LIPOPROTEIN"/>
    <property type="match status" value="1"/>
</dbReference>
<evidence type="ECO:0000313" key="2">
    <source>
        <dbReference type="EMBL" id="QWB31273.1"/>
    </source>
</evidence>
<evidence type="ECO:0000313" key="3">
    <source>
        <dbReference type="Proteomes" id="UP000679498"/>
    </source>
</evidence>
<keyword evidence="1" id="KW-0732">Signal</keyword>
<dbReference type="RefSeq" id="WP_047396066.1">
    <property type="nucleotide sequence ID" value="NZ_CP075897.1"/>
</dbReference>
<sequence>MKRLILLALLCTLLSACSINESKLSFSELKIVPNEIQTKINPDNTLQLINTKDKVAYVVYQSKKTVATDLEEQGDTLKIKLNESKTHKKTKQHVYKLTLDPEHKIIDVYVNGKSTAFDNVTN</sequence>
<protein>
    <submittedName>
        <fullName evidence="2">Peptidylprolyl isomerase</fullName>
    </submittedName>
</protein>
<dbReference type="EMBL" id="CP075897">
    <property type="protein sequence ID" value="QWB31273.1"/>
    <property type="molecule type" value="Genomic_DNA"/>
</dbReference>
<dbReference type="GO" id="GO:0016853">
    <property type="term" value="F:isomerase activity"/>
    <property type="evidence" value="ECO:0007669"/>
    <property type="project" value="UniProtKB-KW"/>
</dbReference>
<proteinExistence type="predicted"/>
<keyword evidence="2" id="KW-0413">Isomerase</keyword>
<evidence type="ECO:0000256" key="1">
    <source>
        <dbReference type="SAM" id="SignalP"/>
    </source>
</evidence>